<keyword evidence="1" id="KW-0051">Antiviral defense</keyword>
<feature type="domain" description="CRISPR type III-associated protein" evidence="2">
    <location>
        <begin position="27"/>
        <end position="176"/>
    </location>
</feature>
<evidence type="ECO:0000259" key="2">
    <source>
        <dbReference type="Pfam" id="PF03787"/>
    </source>
</evidence>
<name>A0AAX4L376_9CREN</name>
<proteinExistence type="predicted"/>
<dbReference type="Proteomes" id="UP001432202">
    <property type="component" value="Chromosome"/>
</dbReference>
<gene>
    <name evidence="3" type="ORF">V6M85_03045</name>
</gene>
<dbReference type="InterPro" id="IPR005537">
    <property type="entry name" value="RAMP_III_fam"/>
</dbReference>
<accession>A0AAX4L376</accession>
<dbReference type="AlphaFoldDB" id="A0AAX4L376"/>
<dbReference type="RefSeq" id="WP_338602839.1">
    <property type="nucleotide sequence ID" value="NZ_CP146016.1"/>
</dbReference>
<reference evidence="3 4" key="1">
    <citation type="submission" date="2024-02" db="EMBL/GenBank/DDBJ databases">
        <title>STSV induces naive adaptation in Sulfolobus.</title>
        <authorList>
            <person name="Xiang X."/>
            <person name="Song M."/>
        </authorList>
    </citation>
    <scope>NUCLEOTIDE SEQUENCE [LARGE SCALE GENOMIC DNA]</scope>
    <source>
        <strain evidence="3 4">RT2</strain>
    </source>
</reference>
<keyword evidence="4" id="KW-1185">Reference proteome</keyword>
<dbReference type="GeneID" id="89335711"/>
<dbReference type="Pfam" id="PF03787">
    <property type="entry name" value="RAMPs"/>
    <property type="match status" value="1"/>
</dbReference>
<organism evidence="3 4">
    <name type="scientific">Sulfolobus tengchongensis</name>
    <dbReference type="NCBI Taxonomy" id="207809"/>
    <lineage>
        <taxon>Archaea</taxon>
        <taxon>Thermoproteota</taxon>
        <taxon>Thermoprotei</taxon>
        <taxon>Sulfolobales</taxon>
        <taxon>Sulfolobaceae</taxon>
        <taxon>Sulfolobus</taxon>
    </lineage>
</organism>
<dbReference type="EMBL" id="CP146016">
    <property type="protein sequence ID" value="WWQ61075.1"/>
    <property type="molecule type" value="Genomic_DNA"/>
</dbReference>
<dbReference type="GO" id="GO:0051607">
    <property type="term" value="P:defense response to virus"/>
    <property type="evidence" value="ECO:0007669"/>
    <property type="project" value="UniProtKB-KW"/>
</dbReference>
<evidence type="ECO:0000256" key="1">
    <source>
        <dbReference type="ARBA" id="ARBA00023118"/>
    </source>
</evidence>
<sequence length="272" mass="30514">MQRSHIQRNEYTKRNSKGLDGVIELELTVKSNYLHVGSGKYDVELVKPISNIDELVNKALSGSLLDVQDYFSPLSFEMCNYNGKVVIPGSSIKGLVRSRLELSIPGSCFIISMKSNSSSQTYRRIFKPSPRQSDTFDPERFPAICPVCDLLGNTGLASRVSFSDFVMTSGKVDNVSIRGIIYECAVKDSKFLGRVVFRSLKPIEIGMLLYGFGLRIKGNSLVGKTLLLGRFKYSDRRFGRVVFSIVNPKGDYVKAVNDFVSKFNPLDFNEEW</sequence>
<evidence type="ECO:0000313" key="3">
    <source>
        <dbReference type="EMBL" id="WWQ61075.1"/>
    </source>
</evidence>
<evidence type="ECO:0000313" key="4">
    <source>
        <dbReference type="Proteomes" id="UP001432202"/>
    </source>
</evidence>
<protein>
    <submittedName>
        <fullName evidence="3">RAMP superfamily CRISPR-associated protein</fullName>
    </submittedName>
</protein>